<name>A0A941BGY5_9BURK</name>
<gene>
    <name evidence="1" type="ORF">KAK03_23650</name>
</gene>
<reference evidence="1 2" key="1">
    <citation type="submission" date="2021-04" db="EMBL/GenBank/DDBJ databases">
        <title>The genome sequence of Ideonella sp. 3Y2.</title>
        <authorList>
            <person name="Liu Y."/>
        </authorList>
    </citation>
    <scope>NUCLEOTIDE SEQUENCE [LARGE SCALE GENOMIC DNA]</scope>
    <source>
        <strain evidence="1 2">3Y2</strain>
    </source>
</reference>
<organism evidence="1 2">
    <name type="scientific">Ideonella alba</name>
    <dbReference type="NCBI Taxonomy" id="2824118"/>
    <lineage>
        <taxon>Bacteria</taxon>
        <taxon>Pseudomonadati</taxon>
        <taxon>Pseudomonadota</taxon>
        <taxon>Betaproteobacteria</taxon>
        <taxon>Burkholderiales</taxon>
        <taxon>Sphaerotilaceae</taxon>
        <taxon>Ideonella</taxon>
    </lineage>
</organism>
<protein>
    <submittedName>
        <fullName evidence="1">Uncharacterized protein</fullName>
    </submittedName>
</protein>
<dbReference type="Proteomes" id="UP000676246">
    <property type="component" value="Unassembled WGS sequence"/>
</dbReference>
<dbReference type="AlphaFoldDB" id="A0A941BGY5"/>
<sequence length="152" mass="16402">MTAPRPLRNPEVCVNLWAYADEAGYIARVAARSYVLDGDDAAKLAVLHQLAATDFLHAEWMGVSKKFVISNPDGERMEGVAHASMLNDGVTPGVLFGPLFNKLEAAVPKQARTANGGYEAFSLKLPEDPLTVTTVVMEMDDGRLVPMVSNKA</sequence>
<evidence type="ECO:0000313" key="1">
    <source>
        <dbReference type="EMBL" id="MBQ0933481.1"/>
    </source>
</evidence>
<evidence type="ECO:0000313" key="2">
    <source>
        <dbReference type="Proteomes" id="UP000676246"/>
    </source>
</evidence>
<comment type="caution">
    <text evidence="1">The sequence shown here is derived from an EMBL/GenBank/DDBJ whole genome shotgun (WGS) entry which is preliminary data.</text>
</comment>
<keyword evidence="2" id="KW-1185">Reference proteome</keyword>
<dbReference type="EMBL" id="JAGQDD010000030">
    <property type="protein sequence ID" value="MBQ0933481.1"/>
    <property type="molecule type" value="Genomic_DNA"/>
</dbReference>
<accession>A0A941BGY5</accession>
<dbReference type="RefSeq" id="WP_210857146.1">
    <property type="nucleotide sequence ID" value="NZ_JAGQDD010000030.1"/>
</dbReference>
<proteinExistence type="predicted"/>